<feature type="non-terminal residue" evidence="1">
    <location>
        <position position="159"/>
    </location>
</feature>
<dbReference type="EMBL" id="BARS01032766">
    <property type="protein sequence ID" value="GAG18225.1"/>
    <property type="molecule type" value="Genomic_DNA"/>
</dbReference>
<accession>X0VIY4</accession>
<comment type="caution">
    <text evidence="1">The sequence shown here is derived from an EMBL/GenBank/DDBJ whole genome shotgun (WGS) entry which is preliminary data.</text>
</comment>
<organism evidence="1">
    <name type="scientific">marine sediment metagenome</name>
    <dbReference type="NCBI Taxonomy" id="412755"/>
    <lineage>
        <taxon>unclassified sequences</taxon>
        <taxon>metagenomes</taxon>
        <taxon>ecological metagenomes</taxon>
    </lineage>
</organism>
<sequence length="159" mass="17888">MAIDLEKIKKKIEGISTHSGKLELMVLDSYVNFMKNKKGQGKIEDIKNFKLSVSDGKALSAEMGELARGYFLNNYLMVKGEKFDVKQYDKKILDEITGQYLGINEKWLKANFDNQEELTPGTMNNISSSGAKQFTEKEQERVLAPIGEADNHDAVSGYI</sequence>
<proteinExistence type="predicted"/>
<dbReference type="AlphaFoldDB" id="X0VIY4"/>
<gene>
    <name evidence="1" type="ORF">S01H1_50826</name>
</gene>
<name>X0VIY4_9ZZZZ</name>
<evidence type="ECO:0000313" key="1">
    <source>
        <dbReference type="EMBL" id="GAG18225.1"/>
    </source>
</evidence>
<protein>
    <submittedName>
        <fullName evidence="1">Uncharacterized protein</fullName>
    </submittedName>
</protein>
<reference evidence="1" key="1">
    <citation type="journal article" date="2014" name="Front. Microbiol.">
        <title>High frequency of phylogenetically diverse reductive dehalogenase-homologous genes in deep subseafloor sedimentary metagenomes.</title>
        <authorList>
            <person name="Kawai M."/>
            <person name="Futagami T."/>
            <person name="Toyoda A."/>
            <person name="Takaki Y."/>
            <person name="Nishi S."/>
            <person name="Hori S."/>
            <person name="Arai W."/>
            <person name="Tsubouchi T."/>
            <person name="Morono Y."/>
            <person name="Uchiyama I."/>
            <person name="Ito T."/>
            <person name="Fujiyama A."/>
            <person name="Inagaki F."/>
            <person name="Takami H."/>
        </authorList>
    </citation>
    <scope>NUCLEOTIDE SEQUENCE</scope>
    <source>
        <strain evidence="1">Expedition CK06-06</strain>
    </source>
</reference>